<comment type="caution">
    <text evidence="5">The sequence shown here is derived from an EMBL/GenBank/DDBJ whole genome shotgun (WGS) entry which is preliminary data.</text>
</comment>
<dbReference type="STRING" id="1664694.A0A0N1P3V7"/>
<keyword evidence="2" id="KW-0325">Glycoprotein</keyword>
<dbReference type="InterPro" id="IPR041805">
    <property type="entry name" value="ASMase/PPN1_MPP"/>
</dbReference>
<dbReference type="OrthoDB" id="282973at2759"/>
<reference evidence="5 6" key="1">
    <citation type="submission" date="2015-06" db="EMBL/GenBank/DDBJ databases">
        <title>Draft genome of the ant-associated black yeast Phialophora attae CBS 131958.</title>
        <authorList>
            <person name="Moreno L.F."/>
            <person name="Stielow B.J."/>
            <person name="de Hoog S."/>
            <person name="Vicente V.A."/>
            <person name="Weiss V.A."/>
            <person name="de Vries M."/>
            <person name="Cruz L.M."/>
            <person name="Souza E.M."/>
        </authorList>
    </citation>
    <scope>NUCLEOTIDE SEQUENCE [LARGE SCALE GENOMIC DNA]</scope>
    <source>
        <strain evidence="5 6">CBS 131958</strain>
    </source>
</reference>
<dbReference type="CDD" id="cd00842">
    <property type="entry name" value="MPP_ASMase"/>
    <property type="match status" value="1"/>
</dbReference>
<proteinExistence type="predicted"/>
<evidence type="ECO:0000256" key="2">
    <source>
        <dbReference type="ARBA" id="ARBA00023180"/>
    </source>
</evidence>
<dbReference type="VEuPathDB" id="FungiDB:AB675_8516"/>
<feature type="signal peptide" evidence="3">
    <location>
        <begin position="1"/>
        <end position="22"/>
    </location>
</feature>
<gene>
    <name evidence="5" type="ORF">AB675_8516</name>
</gene>
<dbReference type="SUPFAM" id="SSF56300">
    <property type="entry name" value="Metallo-dependent phosphatases"/>
    <property type="match status" value="1"/>
</dbReference>
<dbReference type="Pfam" id="PF00149">
    <property type="entry name" value="Metallophos"/>
    <property type="match status" value="1"/>
</dbReference>
<dbReference type="GO" id="GO:0008081">
    <property type="term" value="F:phosphoric diester hydrolase activity"/>
    <property type="evidence" value="ECO:0007669"/>
    <property type="project" value="TreeGrafter"/>
</dbReference>
<dbReference type="PANTHER" id="PTHR10340">
    <property type="entry name" value="SPHINGOMYELIN PHOSPHODIESTERASE"/>
    <property type="match status" value="1"/>
</dbReference>
<protein>
    <submittedName>
        <fullName evidence="5">Sphingomyelin phosphodiesterase 2</fullName>
    </submittedName>
</protein>
<sequence>MARGLLLSAFAVLTCTCQHASAQSAQSQVAAYTVPPGFPTSLFPAYYIPPSPTQEPQPIIHDDVLGYTFPLELTDPATIPEESDDPIYFPEPIGDFKNGSAIIAQARAEIQEIFASGGSNCTKCVSALKVGQYVAQRIPEQVPDLLVALCQKTKFMSNESCRIEYTAEDFGSIWTQVLGLAKMDEDGQAICNRVSSTFCPRPFTIASDTSAYFGPKPDNCEAPKPSGQLVKVWHGSDFHLDPRYDVGSEGSCTEGLCCRPQSKSKSGNLTSSAALYGNYNCDAPYYLITSGLQAIGPLTGTTHDNKTCDHQFAWSIYTGDLVSHDDQNMLSRNYTMYTEASVYSMLKHYMPSGPIFTALGNHDTNPDAIDSPHNLPGPLGQQQSWNFDHVSGLWQQNNWITPEAAMEARTHYGAYSINHPVYSKLRIITLNTDFWYRNNFLNFINTTNPDNSGILLFLAQELAYAESHGERVWIIGHVLTGWDGTNPVPNPTDLFYQIVDRYSPHVIANIFFGHTHEDELMIYYANNATKQTADTAQTVGWIGPSMTPLTNVNPSFRMYMVDTGDFQVYEAYTYYMNLSSAPATVPQIESSGPVWQFEYSTRDTYTPYINSSWPKEAPLNATFWHLLSEEMEQNTELGSLQNTLQGRHSVKSPNCTNIECAEARACYMRSGNVALGRKCPQGYGSVQSAFSPPKK</sequence>
<evidence type="ECO:0000313" key="6">
    <source>
        <dbReference type="Proteomes" id="UP000038010"/>
    </source>
</evidence>
<organism evidence="5 6">
    <name type="scientific">Cyphellophora attinorum</name>
    <dbReference type="NCBI Taxonomy" id="1664694"/>
    <lineage>
        <taxon>Eukaryota</taxon>
        <taxon>Fungi</taxon>
        <taxon>Dikarya</taxon>
        <taxon>Ascomycota</taxon>
        <taxon>Pezizomycotina</taxon>
        <taxon>Eurotiomycetes</taxon>
        <taxon>Chaetothyriomycetidae</taxon>
        <taxon>Chaetothyriales</taxon>
        <taxon>Cyphellophoraceae</taxon>
        <taxon>Cyphellophora</taxon>
    </lineage>
</organism>
<dbReference type="GeneID" id="28740848"/>
<keyword evidence="6" id="KW-1185">Reference proteome</keyword>
<dbReference type="EMBL" id="LFJN01000003">
    <property type="protein sequence ID" value="KPI44596.1"/>
    <property type="molecule type" value="Genomic_DNA"/>
</dbReference>
<dbReference type="RefSeq" id="XP_018004559.1">
    <property type="nucleotide sequence ID" value="XM_018148968.1"/>
</dbReference>
<accession>A0A0N1P3V7</accession>
<feature type="domain" description="Calcineurin-like phosphoesterase" evidence="4">
    <location>
        <begin position="310"/>
        <end position="517"/>
    </location>
</feature>
<evidence type="ECO:0000256" key="3">
    <source>
        <dbReference type="SAM" id="SignalP"/>
    </source>
</evidence>
<dbReference type="PANTHER" id="PTHR10340:SF27">
    <property type="entry name" value="ACL091CP"/>
    <property type="match status" value="1"/>
</dbReference>
<keyword evidence="1" id="KW-0378">Hydrolase</keyword>
<name>A0A0N1P3V7_9EURO</name>
<dbReference type="InterPro" id="IPR029052">
    <property type="entry name" value="Metallo-depent_PP-like"/>
</dbReference>
<feature type="chain" id="PRO_5005879554" evidence="3">
    <location>
        <begin position="23"/>
        <end position="695"/>
    </location>
</feature>
<dbReference type="Proteomes" id="UP000038010">
    <property type="component" value="Unassembled WGS sequence"/>
</dbReference>
<evidence type="ECO:0000259" key="4">
    <source>
        <dbReference type="Pfam" id="PF00149"/>
    </source>
</evidence>
<dbReference type="InterPro" id="IPR004843">
    <property type="entry name" value="Calcineurin-like_PHP"/>
</dbReference>
<dbReference type="AlphaFoldDB" id="A0A0N1P3V7"/>
<keyword evidence="3" id="KW-0732">Signal</keyword>
<evidence type="ECO:0000256" key="1">
    <source>
        <dbReference type="ARBA" id="ARBA00022801"/>
    </source>
</evidence>
<evidence type="ECO:0000313" key="5">
    <source>
        <dbReference type="EMBL" id="KPI44596.1"/>
    </source>
</evidence>